<dbReference type="AlphaFoldDB" id="A0A7S3XJC5"/>
<organism evidence="3">
    <name type="scientific">Heterosigma akashiwo</name>
    <name type="common">Chromophytic alga</name>
    <name type="synonym">Heterosigma carterae</name>
    <dbReference type="NCBI Taxonomy" id="2829"/>
    <lineage>
        <taxon>Eukaryota</taxon>
        <taxon>Sar</taxon>
        <taxon>Stramenopiles</taxon>
        <taxon>Ochrophyta</taxon>
        <taxon>Raphidophyceae</taxon>
        <taxon>Chattonellales</taxon>
        <taxon>Chattonellaceae</taxon>
        <taxon>Heterosigma</taxon>
    </lineage>
</organism>
<evidence type="ECO:0000259" key="2">
    <source>
        <dbReference type="Pfam" id="PF03171"/>
    </source>
</evidence>
<proteinExistence type="predicted"/>
<dbReference type="Pfam" id="PF03171">
    <property type="entry name" value="2OG-FeII_Oxy"/>
    <property type="match status" value="1"/>
</dbReference>
<feature type="region of interest" description="Disordered" evidence="1">
    <location>
        <begin position="396"/>
        <end position="454"/>
    </location>
</feature>
<feature type="compositionally biased region" description="Gly residues" evidence="1">
    <location>
        <begin position="433"/>
        <end position="449"/>
    </location>
</feature>
<evidence type="ECO:0000313" key="3">
    <source>
        <dbReference type="EMBL" id="CAE0622889.1"/>
    </source>
</evidence>
<reference evidence="3" key="1">
    <citation type="submission" date="2021-01" db="EMBL/GenBank/DDBJ databases">
        <authorList>
            <person name="Corre E."/>
            <person name="Pelletier E."/>
            <person name="Niang G."/>
            <person name="Scheremetjew M."/>
            <person name="Finn R."/>
            <person name="Kale V."/>
            <person name="Holt S."/>
            <person name="Cochrane G."/>
            <person name="Meng A."/>
            <person name="Brown T."/>
            <person name="Cohen L."/>
        </authorList>
    </citation>
    <scope>NUCLEOTIDE SEQUENCE</scope>
    <source>
        <strain evidence="3">CCMP3107</strain>
    </source>
</reference>
<dbReference type="InterPro" id="IPR027443">
    <property type="entry name" value="IPNS-like_sf"/>
</dbReference>
<gene>
    <name evidence="3" type="ORF">HAKA00212_LOCUS1552</name>
</gene>
<feature type="domain" description="Isopenicillin N synthase-like Fe(2+) 2OG dioxygenase" evidence="2">
    <location>
        <begin position="277"/>
        <end position="351"/>
    </location>
</feature>
<protein>
    <recommendedName>
        <fullName evidence="2">Isopenicillin N synthase-like Fe(2+) 2OG dioxygenase domain-containing protein</fullName>
    </recommendedName>
</protein>
<sequence>MAQSSVHPNIAPYNLANKAEDLSSSTMKSKAIHSRPMDRNLKGTSTKRQKLQSHGFSSSINKIKIHQISSLKEVEKSWDKGYGLWKDVYENGFALLQVDFSPVQYRHLEGRIGNDAAYEPDIGYQKADGRAAYVHHQGTACPSSISNNPELNDVLNMSFEKLQAAAAHVFKELYGKNAASYSQEYLKEIDAAFQTTQSKIITAAADLNSKTSSRGRILSSLYKDLEQLRQKQKPLNDFSGLAHFNGAEEQKLLSNYPVAPGKVSPDFLSVEKYTGGGLDEHTDRGLLSLVFRDRPNPLIPGGLEIFTKEGVWYEVEKDICNRGNICVVFPGHQMELLTKGAFKATRHRVRKCFGTSTGFGLSAIEEAVINGRSVSKINAKWDASLRSKRLVKAAVEAAPASSVPRPQPPRTLPTFIYPSMSTDSKSQPSAGSLGLGLLPGGATGSGPRAGPGAKASYAIKREVAPPAPAPPRTARRGSAPALPPSLADFSLSLDSPELISDIIVGHHASLEDYWDSRDVPLSPTAAGGHLSYLSSSDEGYGPLGSGDASPGGCSSEFLTSPELDDDTMEFGYGGGGSALGDEEDFLFFDPGLVAEGGDLAALDADHLFDAKFEAAISS</sequence>
<dbReference type="Gene3D" id="2.60.120.330">
    <property type="entry name" value="B-lactam Antibiotic, Isopenicillin N Synthase, Chain"/>
    <property type="match status" value="1"/>
</dbReference>
<name>A0A7S3XJC5_HETAK</name>
<feature type="region of interest" description="Disordered" evidence="1">
    <location>
        <begin position="21"/>
        <end position="53"/>
    </location>
</feature>
<dbReference type="EMBL" id="HBIU01004231">
    <property type="protein sequence ID" value="CAE0622889.1"/>
    <property type="molecule type" value="Transcribed_RNA"/>
</dbReference>
<evidence type="ECO:0000256" key="1">
    <source>
        <dbReference type="SAM" id="MobiDB-lite"/>
    </source>
</evidence>
<dbReference type="InterPro" id="IPR044861">
    <property type="entry name" value="IPNS-like_FE2OG_OXY"/>
</dbReference>
<accession>A0A7S3XJC5</accession>
<dbReference type="SUPFAM" id="SSF51197">
    <property type="entry name" value="Clavaminate synthase-like"/>
    <property type="match status" value="1"/>
</dbReference>